<evidence type="ECO:0000256" key="4">
    <source>
        <dbReference type="ARBA" id="ARBA00022989"/>
    </source>
</evidence>
<gene>
    <name evidence="9" type="primary">pcnx2</name>
</gene>
<evidence type="ECO:0000256" key="2">
    <source>
        <dbReference type="ARBA" id="ARBA00010170"/>
    </source>
</evidence>
<feature type="transmembrane region" description="Helical" evidence="6">
    <location>
        <begin position="386"/>
        <end position="405"/>
    </location>
</feature>
<name>A0A8C7DNA0_ONCKI</name>
<evidence type="ECO:0000259" key="8">
    <source>
        <dbReference type="Pfam" id="PF05041"/>
    </source>
</evidence>
<accession>A0A8C7DNA0</accession>
<evidence type="ECO:0000256" key="6">
    <source>
        <dbReference type="RuleBase" id="RU367089"/>
    </source>
</evidence>
<feature type="transmembrane region" description="Helical" evidence="6">
    <location>
        <begin position="611"/>
        <end position="628"/>
    </location>
</feature>
<keyword evidence="4 6" id="KW-1133">Transmembrane helix</keyword>
<feature type="region of interest" description="Disordered" evidence="7">
    <location>
        <begin position="252"/>
        <end position="278"/>
    </location>
</feature>
<feature type="transmembrane region" description="Helical" evidence="6">
    <location>
        <begin position="346"/>
        <end position="365"/>
    </location>
</feature>
<dbReference type="Proteomes" id="UP000694557">
    <property type="component" value="Unassembled WGS sequence"/>
</dbReference>
<feature type="compositionally biased region" description="Polar residues" evidence="7">
    <location>
        <begin position="213"/>
        <end position="222"/>
    </location>
</feature>
<reference evidence="9" key="2">
    <citation type="submission" date="2025-09" db="UniProtKB">
        <authorList>
            <consortium name="Ensembl"/>
        </authorList>
    </citation>
    <scope>IDENTIFICATION</scope>
</reference>
<evidence type="ECO:0000256" key="7">
    <source>
        <dbReference type="SAM" id="MobiDB-lite"/>
    </source>
</evidence>
<feature type="transmembrane region" description="Helical" evidence="6">
    <location>
        <begin position="321"/>
        <end position="340"/>
    </location>
</feature>
<dbReference type="GeneTree" id="ENSGT00940000157374"/>
<evidence type="ECO:0000313" key="10">
    <source>
        <dbReference type="Proteomes" id="UP000694557"/>
    </source>
</evidence>
<feature type="transmembrane region" description="Helical" evidence="6">
    <location>
        <begin position="516"/>
        <end position="533"/>
    </location>
</feature>
<dbReference type="Ensembl" id="ENSOKIT00005023512.1">
    <property type="protein sequence ID" value="ENSOKIP00005022134.1"/>
    <property type="gene ID" value="ENSOKIG00005009695.1"/>
</dbReference>
<feature type="compositionally biased region" description="Acidic residues" evidence="7">
    <location>
        <begin position="260"/>
        <end position="277"/>
    </location>
</feature>
<feature type="region of interest" description="Disordered" evidence="7">
    <location>
        <begin position="210"/>
        <end position="230"/>
    </location>
</feature>
<dbReference type="PANTHER" id="PTHR12372">
    <property type="entry name" value="PECANEX"/>
    <property type="match status" value="1"/>
</dbReference>
<feature type="transmembrane region" description="Helical" evidence="6">
    <location>
        <begin position="440"/>
        <end position="463"/>
    </location>
</feature>
<dbReference type="InterPro" id="IPR039797">
    <property type="entry name" value="Pecanex"/>
</dbReference>
<feature type="transmembrane region" description="Helical" evidence="6">
    <location>
        <begin position="483"/>
        <end position="504"/>
    </location>
</feature>
<evidence type="ECO:0000256" key="3">
    <source>
        <dbReference type="ARBA" id="ARBA00022692"/>
    </source>
</evidence>
<dbReference type="Pfam" id="PF05041">
    <property type="entry name" value="Pecanex_C"/>
    <property type="match status" value="1"/>
</dbReference>
<dbReference type="GO" id="GO:0016020">
    <property type="term" value="C:membrane"/>
    <property type="evidence" value="ECO:0007669"/>
    <property type="project" value="UniProtKB-SubCell"/>
</dbReference>
<dbReference type="InterPro" id="IPR007735">
    <property type="entry name" value="Pecanex_C"/>
</dbReference>
<feature type="domain" description="Pecanex C-terminal" evidence="8">
    <location>
        <begin position="1062"/>
        <end position="1287"/>
    </location>
</feature>
<feature type="transmembrane region" description="Helical" evidence="6">
    <location>
        <begin position="36"/>
        <end position="53"/>
    </location>
</feature>
<evidence type="ECO:0000313" key="9">
    <source>
        <dbReference type="Ensembl" id="ENSOKIP00005022134.1"/>
    </source>
</evidence>
<evidence type="ECO:0000256" key="5">
    <source>
        <dbReference type="ARBA" id="ARBA00023136"/>
    </source>
</evidence>
<feature type="transmembrane region" description="Helical" evidence="6">
    <location>
        <begin position="713"/>
        <end position="735"/>
    </location>
</feature>
<sequence>MGSQLVQTLRQGVWASLTGGWYHDPDQNTFNNSCHLYLWMFLLMLPLSLHLALPPTTMALSIYCTSVTIFFITIKMVNYRLHVMFDKGDVVPPSSLSDVIQGAENKSNASDSCLAAKLSADSAALDCRDLEYNEADLEHPSPQLTTADNSSSGIDVHSHPDENDPPDLNVDADGFLRIPSMFRKYGPGGRTHVRGLSMDSGKDAVLIADRSQNKQTTMTSSKSDLEAKEGQIPNESNFVEFVSLLESINSTRGASGIENPPEEVTNEEDRAMEEETSTQEKPSRKLYYKLKLFPGKWVNILYDRLALLALLDRNQDVVENIAVVFLAFLVAFLGFILLNHGCFKDIWVFQFCVVIASCQYSLLKVRKAFSASFHSPLDVFQGHNQIVAYSRAAYFCIFCGLIWILEQMLRRKDLPVSTVYGITIVLADALKFLRDILVGITYCFPITFLVGLFPQINTFMIYLLEQIDIHFFGGTAATGLHSAVYSIFRSLTALSLLYGFCFGALKEPWDEQHTPALFSGFCGLLVVLSYHLSGQSSDPTVLMSLIKSKLMPTLVDSEEEGEDSEDIKDPLPEKLMNSVKEILLSDLVVCSIAYILTFAITSSTVFLSLKVVLYALAGTVGFVTHYLVPQLRKHHPWLWISHPVLKSNEYSQFEPRDDAQLMWFERLYVGLLCFEKYVVYPAIILSALTNDGFSLSHRKNCDVLLMTVAGMKLLRASFCNPSFQFVTLIFTIVFFEFDCSRASETFLLDFFIMSIVFHKLSDLLHKLHFIMVYIAPWQIAWGSAFHAFAQPFAVPHSAMLLLQTFVTTLFYTPLSPFLGTFIPPGCDDNNLNSIFYEYLTRSLQHSLCGDLMLGRWGNYSSGDCFILASDYLNAFVHLIEIGNGLVTFQLRGLEFRGTYCQQREVEAITEGVEEDDACCCCEPGHLPHVLSCNAAFNLRWLAWEVTTTKYLLEGYSISENNAATMLQVYDLRKLLITYYLKSIIYYLIHSLKLQTWIKDSSITEALVSYTKWHHIERDPAVFSVKIDEDYVHCLQGVTRASFCNVYLEWIQYCANKMEEPVDCDEDSPLVTLCYALSVLGRRSLGTASHNMSNSLESFLYGFNTLFKGDFRIATKDEWVFTDMDLLQKVVAPGVRMSLKLHQDHFTCLEETEEPAILYEAISNYKTSLVICHESDPAWRKAVLSSRDTLLTLRHMVDDGTDEYKIIMLYKRHLSFKVIKINKECVRGLWAGQQQELVFLRNRNPERGSIQNSKQALRNMINSSCDQPLGYPMYVSPLTTSYMGTHKQLRSIWGGPLSLDSIRTWLFSKWVRKDNLTSCNSGVNMEDVDCAGGSSSLSHNPNSITSQSLSLYQARPNRTSHANRQHAAGLVHQIFSTGDAHVCSTNAIYDKFKGMVHPSYSFTYWFPYHESITHLSRVH</sequence>
<feature type="transmembrane region" description="Helical" evidence="6">
    <location>
        <begin position="800"/>
        <end position="822"/>
    </location>
</feature>
<feature type="transmembrane region" description="Helical" evidence="6">
    <location>
        <begin position="59"/>
        <end position="77"/>
    </location>
</feature>
<feature type="transmembrane region" description="Helical" evidence="6">
    <location>
        <begin position="767"/>
        <end position="788"/>
    </location>
</feature>
<keyword evidence="10" id="KW-1185">Reference proteome</keyword>
<dbReference type="PANTHER" id="PTHR12372:SF5">
    <property type="entry name" value="PECANEX-LIKE PROTEIN 2"/>
    <property type="match status" value="1"/>
</dbReference>
<proteinExistence type="inferred from homology"/>
<evidence type="ECO:0000256" key="1">
    <source>
        <dbReference type="ARBA" id="ARBA00004141"/>
    </source>
</evidence>
<keyword evidence="5 6" id="KW-0472">Membrane</keyword>
<comment type="subcellular location">
    <subcellularLocation>
        <location evidence="1 6">Membrane</location>
        <topology evidence="1 6">Multi-pass membrane protein</topology>
    </subcellularLocation>
</comment>
<reference evidence="9" key="1">
    <citation type="submission" date="2025-08" db="UniProtKB">
        <authorList>
            <consortium name="Ensembl"/>
        </authorList>
    </citation>
    <scope>IDENTIFICATION</scope>
</reference>
<feature type="transmembrane region" description="Helical" evidence="6">
    <location>
        <begin position="417"/>
        <end position="433"/>
    </location>
</feature>
<keyword evidence="3 6" id="KW-0812">Transmembrane</keyword>
<organism evidence="9 10">
    <name type="scientific">Oncorhynchus kisutch</name>
    <name type="common">Coho salmon</name>
    <name type="synonym">Salmo kisutch</name>
    <dbReference type="NCBI Taxonomy" id="8019"/>
    <lineage>
        <taxon>Eukaryota</taxon>
        <taxon>Metazoa</taxon>
        <taxon>Chordata</taxon>
        <taxon>Craniata</taxon>
        <taxon>Vertebrata</taxon>
        <taxon>Euteleostomi</taxon>
        <taxon>Actinopterygii</taxon>
        <taxon>Neopterygii</taxon>
        <taxon>Teleostei</taxon>
        <taxon>Protacanthopterygii</taxon>
        <taxon>Salmoniformes</taxon>
        <taxon>Salmonidae</taxon>
        <taxon>Salmoninae</taxon>
        <taxon>Oncorhynchus</taxon>
    </lineage>
</organism>
<comment type="similarity">
    <text evidence="2 6">Belongs to the pecanex family.</text>
</comment>
<feature type="transmembrane region" description="Helical" evidence="6">
    <location>
        <begin position="582"/>
        <end position="599"/>
    </location>
</feature>
<feature type="compositionally biased region" description="Polar residues" evidence="7">
    <location>
        <begin position="142"/>
        <end position="153"/>
    </location>
</feature>
<feature type="region of interest" description="Disordered" evidence="7">
    <location>
        <begin position="136"/>
        <end position="172"/>
    </location>
</feature>
<protein>
    <recommendedName>
        <fullName evidence="6">Pecanex-like protein</fullName>
    </recommendedName>
</protein>